<sequence>MLSRKLDLFLTPFLSLYFAYGCHFDFAIAILKFLLLICRAILRSASFTSESVIILLKEFFVIRYYFEKRMS</sequence>
<protein>
    <submittedName>
        <fullName evidence="2">Ovule protein</fullName>
    </submittedName>
</protein>
<proteinExistence type="predicted"/>
<dbReference type="Proteomes" id="UP000887579">
    <property type="component" value="Unplaced"/>
</dbReference>
<accession>A0AC34GU84</accession>
<organism evidence="1 2">
    <name type="scientific">Panagrolaimus sp. ES5</name>
    <dbReference type="NCBI Taxonomy" id="591445"/>
    <lineage>
        <taxon>Eukaryota</taxon>
        <taxon>Metazoa</taxon>
        <taxon>Ecdysozoa</taxon>
        <taxon>Nematoda</taxon>
        <taxon>Chromadorea</taxon>
        <taxon>Rhabditida</taxon>
        <taxon>Tylenchina</taxon>
        <taxon>Panagrolaimomorpha</taxon>
        <taxon>Panagrolaimoidea</taxon>
        <taxon>Panagrolaimidae</taxon>
        <taxon>Panagrolaimus</taxon>
    </lineage>
</organism>
<dbReference type="WBParaSite" id="ES5_v2.g8402.t1">
    <property type="protein sequence ID" value="ES5_v2.g8402.t1"/>
    <property type="gene ID" value="ES5_v2.g8402"/>
</dbReference>
<evidence type="ECO:0000313" key="2">
    <source>
        <dbReference type="WBParaSite" id="ES5_v2.g8402.t1"/>
    </source>
</evidence>
<name>A0AC34GU84_9BILA</name>
<evidence type="ECO:0000313" key="1">
    <source>
        <dbReference type="Proteomes" id="UP000887579"/>
    </source>
</evidence>
<reference evidence="2" key="1">
    <citation type="submission" date="2022-11" db="UniProtKB">
        <authorList>
            <consortium name="WormBaseParasite"/>
        </authorList>
    </citation>
    <scope>IDENTIFICATION</scope>
</reference>